<proteinExistence type="predicted"/>
<dbReference type="NCBIfam" id="TIGR00277">
    <property type="entry name" value="HDIG"/>
    <property type="match status" value="1"/>
</dbReference>
<evidence type="ECO:0000313" key="3">
    <source>
        <dbReference type="Proteomes" id="UP000252254"/>
    </source>
</evidence>
<dbReference type="SMART" id="SM00471">
    <property type="entry name" value="HDc"/>
    <property type="match status" value="1"/>
</dbReference>
<gene>
    <name evidence="2" type="ORF">DES48_10943</name>
</gene>
<reference evidence="2 3" key="1">
    <citation type="submission" date="2018-06" db="EMBL/GenBank/DDBJ databases">
        <title>Genomic Encyclopedia of Type Strains, Phase IV (KMG-IV): sequencing the most valuable type-strain genomes for metagenomic binning, comparative biology and taxonomic classification.</title>
        <authorList>
            <person name="Goeker M."/>
        </authorList>
    </citation>
    <scope>NUCLEOTIDE SEQUENCE [LARGE SCALE GENOMIC DNA]</scope>
    <source>
        <strain evidence="2 3">DSM 15140</strain>
    </source>
</reference>
<organism evidence="2 3">
    <name type="scientific">Paraliobacillus ryukyuensis</name>
    <dbReference type="NCBI Taxonomy" id="200904"/>
    <lineage>
        <taxon>Bacteria</taxon>
        <taxon>Bacillati</taxon>
        <taxon>Bacillota</taxon>
        <taxon>Bacilli</taxon>
        <taxon>Bacillales</taxon>
        <taxon>Bacillaceae</taxon>
        <taxon>Paraliobacillus</taxon>
    </lineage>
</organism>
<dbReference type="InterPro" id="IPR006674">
    <property type="entry name" value="HD_domain"/>
</dbReference>
<dbReference type="SUPFAM" id="SSF109604">
    <property type="entry name" value="HD-domain/PDEase-like"/>
    <property type="match status" value="1"/>
</dbReference>
<protein>
    <recommendedName>
        <fullName evidence="1">HD domain-containing protein</fullName>
    </recommendedName>
</protein>
<name>A0A366DYN3_9BACI</name>
<dbReference type="Gene3D" id="1.10.3210.10">
    <property type="entry name" value="Hypothetical protein af1432"/>
    <property type="match status" value="1"/>
</dbReference>
<accession>A0A366DYN3</accession>
<evidence type="ECO:0000259" key="1">
    <source>
        <dbReference type="PROSITE" id="PS51831"/>
    </source>
</evidence>
<feature type="domain" description="HD" evidence="1">
    <location>
        <begin position="23"/>
        <end position="139"/>
    </location>
</feature>
<comment type="caution">
    <text evidence="2">The sequence shown here is derived from an EMBL/GenBank/DDBJ whole genome shotgun (WGS) entry which is preliminary data.</text>
</comment>
<dbReference type="PROSITE" id="PS51831">
    <property type="entry name" value="HD"/>
    <property type="match status" value="1"/>
</dbReference>
<dbReference type="AlphaFoldDB" id="A0A366DYN3"/>
<sequence length="179" mass="19959">MRKVTLTMLFDHPIVQKYVGRSGMAHAISVAERSVALAKEYGVSPDLAAKAGLLHDIGHYEWYQDGEWDFDQYKENDIHAIKGAARAHKLLVRLGESLPEAKAVALAVLLHTDSYLPEGTLQLTPLQQLVAKADTDDEEPSGGHHYRSISSETARQRILHLDHKINLFMETSSSYKQLG</sequence>
<dbReference type="RefSeq" id="WP_079707899.1">
    <property type="nucleotide sequence ID" value="NZ_BAABQN010000006.1"/>
</dbReference>
<dbReference type="CDD" id="cd00077">
    <property type="entry name" value="HDc"/>
    <property type="match status" value="1"/>
</dbReference>
<evidence type="ECO:0000313" key="2">
    <source>
        <dbReference type="EMBL" id="RBO95206.1"/>
    </source>
</evidence>
<dbReference type="Pfam" id="PF01966">
    <property type="entry name" value="HD"/>
    <property type="match status" value="1"/>
</dbReference>
<dbReference type="EMBL" id="QNRI01000009">
    <property type="protein sequence ID" value="RBO95206.1"/>
    <property type="molecule type" value="Genomic_DNA"/>
</dbReference>
<keyword evidence="3" id="KW-1185">Reference proteome</keyword>
<dbReference type="InterPro" id="IPR003607">
    <property type="entry name" value="HD/PDEase_dom"/>
</dbReference>
<dbReference type="STRING" id="200904.GCA_900168775_03434"/>
<dbReference type="OrthoDB" id="2352233at2"/>
<dbReference type="InterPro" id="IPR006675">
    <property type="entry name" value="HDIG_dom"/>
</dbReference>
<dbReference type="Proteomes" id="UP000252254">
    <property type="component" value="Unassembled WGS sequence"/>
</dbReference>